<sequence length="197" mass="23302">MRLLIFILLFQFIHAQDQEATLNFIDGTSLIGYGSIKKNKIKFRLTKDDDPDIWNEDMVKGITFHGFDFDIKFEYLKTSKNAFYRLFEVIEEGNVSLYVETLEFTSINNRINNGIRFNISKKKYFNEERDSGKLNSTSIFIKRMDEEYPTSLNFGFKKKVLKYFSGCIRIEENIKSGEWFSNDIQTIVRYYNDICAE</sequence>
<dbReference type="Proteomes" id="UP001589607">
    <property type="component" value="Unassembled WGS sequence"/>
</dbReference>
<dbReference type="RefSeq" id="WP_236456016.1">
    <property type="nucleotide sequence ID" value="NZ_CBCSGE010000003.1"/>
</dbReference>
<comment type="caution">
    <text evidence="1">The sequence shown here is derived from an EMBL/GenBank/DDBJ whole genome shotgun (WGS) entry which is preliminary data.</text>
</comment>
<evidence type="ECO:0000313" key="1">
    <source>
        <dbReference type="EMBL" id="MFB9097985.1"/>
    </source>
</evidence>
<accession>A0ABV5GRG7</accession>
<reference evidence="1 2" key="1">
    <citation type="submission" date="2024-09" db="EMBL/GenBank/DDBJ databases">
        <authorList>
            <person name="Sun Q."/>
            <person name="Mori K."/>
        </authorList>
    </citation>
    <scope>NUCLEOTIDE SEQUENCE [LARGE SCALE GENOMIC DNA]</scope>
    <source>
        <strain evidence="1 2">CECT 7955</strain>
    </source>
</reference>
<name>A0ABV5GRG7_9FLAO</name>
<proteinExistence type="predicted"/>
<protein>
    <submittedName>
        <fullName evidence="1">Uncharacterized protein</fullName>
    </submittedName>
</protein>
<evidence type="ECO:0000313" key="2">
    <source>
        <dbReference type="Proteomes" id="UP001589607"/>
    </source>
</evidence>
<organism evidence="1 2">
    <name type="scientific">Flavobacterium jumunjinense</name>
    <dbReference type="NCBI Taxonomy" id="998845"/>
    <lineage>
        <taxon>Bacteria</taxon>
        <taxon>Pseudomonadati</taxon>
        <taxon>Bacteroidota</taxon>
        <taxon>Flavobacteriia</taxon>
        <taxon>Flavobacteriales</taxon>
        <taxon>Flavobacteriaceae</taxon>
        <taxon>Flavobacterium</taxon>
    </lineage>
</organism>
<dbReference type="EMBL" id="JBHMEY010000067">
    <property type="protein sequence ID" value="MFB9097985.1"/>
    <property type="molecule type" value="Genomic_DNA"/>
</dbReference>
<keyword evidence="2" id="KW-1185">Reference proteome</keyword>
<gene>
    <name evidence="1" type="ORF">ACFFVF_15820</name>
</gene>